<dbReference type="SUPFAM" id="SSF54909">
    <property type="entry name" value="Dimeric alpha+beta barrel"/>
    <property type="match status" value="2"/>
</dbReference>
<proteinExistence type="predicted"/>
<comment type="caution">
    <text evidence="1">The sequence shown here is derived from an EMBL/GenBank/DDBJ whole genome shotgun (WGS) entry which is preliminary data.</text>
</comment>
<keyword evidence="1" id="KW-0560">Oxidoreductase</keyword>
<dbReference type="InterPro" id="IPR011008">
    <property type="entry name" value="Dimeric_a/b-barrel"/>
</dbReference>
<keyword evidence="2" id="KW-1185">Reference proteome</keyword>
<protein>
    <submittedName>
        <fullName evidence="1">Antibiotic biosynthesis monooxygenase</fullName>
    </submittedName>
</protein>
<name>A0ABQ5P8P3_9ACTN</name>
<evidence type="ECO:0000313" key="1">
    <source>
        <dbReference type="EMBL" id="GLF98631.1"/>
    </source>
</evidence>
<gene>
    <name evidence="1" type="ORF">SYYSPA8_30060</name>
</gene>
<dbReference type="RefSeq" id="WP_323450601.1">
    <property type="nucleotide sequence ID" value="NZ_BSBI01000015.1"/>
</dbReference>
<accession>A0ABQ5P8P3</accession>
<sequence>MPRPAIARTPARPSFERPDAGLIGISTWDVQTPERQRATVAAIERAWLSRPWPEGGPLSYTVHIGDDGRTLLHYSQWPDKAAYDHFVRTFRDERNAEIDAAVPGIERIRLDFYELYRGRGDAEREPGSVVVVEVEFDGPDAGRQRDWVDTVFAALESDGTEGEGGPRAAGIGGWFHVGTEGDRVLNYAEWESAEAHERALTAPGEGIGTGTPEWDRVRGFAGVTGNRVRRYVSGVALVPGG</sequence>
<keyword evidence="1" id="KW-0503">Monooxygenase</keyword>
<dbReference type="Proteomes" id="UP001291653">
    <property type="component" value="Unassembled WGS sequence"/>
</dbReference>
<evidence type="ECO:0000313" key="2">
    <source>
        <dbReference type="Proteomes" id="UP001291653"/>
    </source>
</evidence>
<dbReference type="Gene3D" id="3.30.70.100">
    <property type="match status" value="2"/>
</dbReference>
<dbReference type="EMBL" id="BSBI01000015">
    <property type="protein sequence ID" value="GLF98631.1"/>
    <property type="molecule type" value="Genomic_DNA"/>
</dbReference>
<reference evidence="1 2" key="1">
    <citation type="submission" date="2022-10" db="EMBL/GenBank/DDBJ databases">
        <title>Draft genome sequence of Streptomyces sp. YSPA8.</title>
        <authorList>
            <person name="Moriuchi R."/>
            <person name="Dohra H."/>
            <person name="Yamamura H."/>
            <person name="Kodani S."/>
        </authorList>
    </citation>
    <scope>NUCLEOTIDE SEQUENCE [LARGE SCALE GENOMIC DNA]</scope>
    <source>
        <strain evidence="1 2">YSPA8</strain>
    </source>
</reference>
<organism evidence="1 2">
    <name type="scientific">Streptomyces yaizuensis</name>
    <dbReference type="NCBI Taxonomy" id="2989713"/>
    <lineage>
        <taxon>Bacteria</taxon>
        <taxon>Bacillati</taxon>
        <taxon>Actinomycetota</taxon>
        <taxon>Actinomycetes</taxon>
        <taxon>Kitasatosporales</taxon>
        <taxon>Streptomycetaceae</taxon>
        <taxon>Streptomyces</taxon>
    </lineage>
</organism>
<dbReference type="GO" id="GO:0004497">
    <property type="term" value="F:monooxygenase activity"/>
    <property type="evidence" value="ECO:0007669"/>
    <property type="project" value="UniProtKB-KW"/>
</dbReference>